<evidence type="ECO:0000256" key="1">
    <source>
        <dbReference type="ARBA" id="ARBA00009477"/>
    </source>
</evidence>
<reference evidence="7" key="1">
    <citation type="submission" date="2023-03" db="EMBL/GenBank/DDBJ databases">
        <title>Lomoglobus Profundus gen. nov., sp. nov., a novel member of the phylum Verrucomicrobia, isolated from deep-marine sediment of South China Sea.</title>
        <authorList>
            <person name="Ahmad T."/>
            <person name="Ishaq S.E."/>
            <person name="Wang F."/>
        </authorList>
    </citation>
    <scope>NUCLEOTIDE SEQUENCE</scope>
    <source>
        <strain evidence="7">LMO-M01</strain>
    </source>
</reference>
<dbReference type="Gene3D" id="2.40.30.170">
    <property type="match status" value="1"/>
</dbReference>
<dbReference type="NCBIfam" id="TIGR01730">
    <property type="entry name" value="RND_mfp"/>
    <property type="match status" value="1"/>
</dbReference>
<dbReference type="Gene3D" id="2.40.420.20">
    <property type="match status" value="1"/>
</dbReference>
<evidence type="ECO:0000313" key="8">
    <source>
        <dbReference type="Proteomes" id="UP001218638"/>
    </source>
</evidence>
<dbReference type="Pfam" id="PF25917">
    <property type="entry name" value="BSH_RND"/>
    <property type="match status" value="1"/>
</dbReference>
<evidence type="ECO:0000256" key="2">
    <source>
        <dbReference type="SAM" id="MobiDB-lite"/>
    </source>
</evidence>
<evidence type="ECO:0000259" key="6">
    <source>
        <dbReference type="Pfam" id="PF25990"/>
    </source>
</evidence>
<dbReference type="GO" id="GO:0015562">
    <property type="term" value="F:efflux transmembrane transporter activity"/>
    <property type="evidence" value="ECO:0007669"/>
    <property type="project" value="TreeGrafter"/>
</dbReference>
<dbReference type="PANTHER" id="PTHR30469">
    <property type="entry name" value="MULTIDRUG RESISTANCE PROTEIN MDTA"/>
    <property type="match status" value="1"/>
</dbReference>
<dbReference type="SUPFAM" id="SSF111369">
    <property type="entry name" value="HlyD-like secretion proteins"/>
    <property type="match status" value="1"/>
</dbReference>
<evidence type="ECO:0000259" key="4">
    <source>
        <dbReference type="Pfam" id="PF25876"/>
    </source>
</evidence>
<evidence type="ECO:0000259" key="5">
    <source>
        <dbReference type="Pfam" id="PF25917"/>
    </source>
</evidence>
<name>A0AAF0I729_9BACT</name>
<dbReference type="KEGG" id="slom:PXH66_06270"/>
<dbReference type="InterPro" id="IPR006143">
    <property type="entry name" value="RND_pump_MFP"/>
</dbReference>
<feature type="region of interest" description="Disordered" evidence="2">
    <location>
        <begin position="378"/>
        <end position="409"/>
    </location>
</feature>
<dbReference type="Gene3D" id="1.10.287.470">
    <property type="entry name" value="Helix hairpin bin"/>
    <property type="match status" value="1"/>
</dbReference>
<gene>
    <name evidence="7" type="ORF">PXH66_06270</name>
</gene>
<keyword evidence="3" id="KW-1133">Transmembrane helix</keyword>
<accession>A0AAF0I729</accession>
<feature type="domain" description="Multidrug resistance protein MdtA-like alpha-helical hairpin" evidence="4">
    <location>
        <begin position="113"/>
        <end position="180"/>
    </location>
</feature>
<dbReference type="Pfam" id="PF25876">
    <property type="entry name" value="HH_MFP_RND"/>
    <property type="match status" value="1"/>
</dbReference>
<dbReference type="InterPro" id="IPR058625">
    <property type="entry name" value="MdtA-like_BSH"/>
</dbReference>
<organism evidence="7 8">
    <name type="scientific">Synoicihabitans lomoniglobus</name>
    <dbReference type="NCBI Taxonomy" id="2909285"/>
    <lineage>
        <taxon>Bacteria</taxon>
        <taxon>Pseudomonadati</taxon>
        <taxon>Verrucomicrobiota</taxon>
        <taxon>Opitutia</taxon>
        <taxon>Opitutales</taxon>
        <taxon>Opitutaceae</taxon>
        <taxon>Synoicihabitans</taxon>
    </lineage>
</organism>
<protein>
    <submittedName>
        <fullName evidence="7">Efflux RND transporter periplasmic adaptor subunit</fullName>
    </submittedName>
</protein>
<dbReference type="RefSeq" id="WP_330927737.1">
    <property type="nucleotide sequence ID" value="NZ_CP119075.1"/>
</dbReference>
<feature type="domain" description="YknX-like beta-barrel" evidence="6">
    <location>
        <begin position="222"/>
        <end position="297"/>
    </location>
</feature>
<dbReference type="Gene3D" id="2.40.50.100">
    <property type="match status" value="1"/>
</dbReference>
<feature type="domain" description="Multidrug resistance protein MdtA-like barrel-sandwich hybrid" evidence="5">
    <location>
        <begin position="74"/>
        <end position="210"/>
    </location>
</feature>
<keyword evidence="3" id="KW-0472">Membrane</keyword>
<keyword evidence="8" id="KW-1185">Reference proteome</keyword>
<dbReference type="InterPro" id="IPR058624">
    <property type="entry name" value="MdtA-like_HH"/>
</dbReference>
<keyword evidence="3" id="KW-0812">Transmembrane</keyword>
<dbReference type="InterPro" id="IPR058636">
    <property type="entry name" value="Beta-barrel_YknX"/>
</dbReference>
<dbReference type="GO" id="GO:1990281">
    <property type="term" value="C:efflux pump complex"/>
    <property type="evidence" value="ECO:0007669"/>
    <property type="project" value="TreeGrafter"/>
</dbReference>
<comment type="similarity">
    <text evidence="1">Belongs to the membrane fusion protein (MFP) (TC 8.A.1) family.</text>
</comment>
<dbReference type="PANTHER" id="PTHR30469:SF33">
    <property type="entry name" value="SLR1207 PROTEIN"/>
    <property type="match status" value="1"/>
</dbReference>
<dbReference type="Proteomes" id="UP001218638">
    <property type="component" value="Chromosome"/>
</dbReference>
<evidence type="ECO:0000256" key="3">
    <source>
        <dbReference type="SAM" id="Phobius"/>
    </source>
</evidence>
<dbReference type="Pfam" id="PF25990">
    <property type="entry name" value="Beta-barrel_YknX"/>
    <property type="match status" value="1"/>
</dbReference>
<sequence>MRSSLPSRRSRETGASLVLIIVVLALVGGAAYWWFYARGGTTGSDLQFRTAAISRGAVTQTITATGELQPVIEVEVSSQISGLVTEVLVDFNDIVKAGDVLARIDPATYQSRLESAQAEFTNSEANHRLASLNNDRVVSLFERKLVSRQELDQAQATLAQANAQLLIRRAAVANAETDLARCTLYAPIDGIVIDRLAEVGKTVAASLNAPTLFTLINDLSEMEINAFVSEADISLVAEGQPVEFTVDAFPNRTFRGLVRQIRNSPQSEQSVVVYSTIIKVDNRELKLKPGMTANVSIVIASRPNVLRVPNSALRVRIPDTITINERPDTAALADATVTAEPADPREQFRALMKEAGWDGEGRPDRGIMVKARALAEQRGVEIPQRGGGGGDGAGGNNARPQRQAPADNRPTVRTLYRVVSTDPTPVLESVKVRLGITDGSTTELLDGLNEGDEIITGLMIVAAGDDTAANNPFAAPSRGPRR</sequence>
<proteinExistence type="inferred from homology"/>
<dbReference type="AlphaFoldDB" id="A0AAF0I729"/>
<dbReference type="EMBL" id="CP119075">
    <property type="protein sequence ID" value="WED66451.1"/>
    <property type="molecule type" value="Genomic_DNA"/>
</dbReference>
<feature type="transmembrane region" description="Helical" evidence="3">
    <location>
        <begin position="12"/>
        <end position="35"/>
    </location>
</feature>
<feature type="compositionally biased region" description="Gly residues" evidence="2">
    <location>
        <begin position="385"/>
        <end position="395"/>
    </location>
</feature>
<evidence type="ECO:0000313" key="7">
    <source>
        <dbReference type="EMBL" id="WED66451.1"/>
    </source>
</evidence>